<dbReference type="SUPFAM" id="SSF55811">
    <property type="entry name" value="Nudix"/>
    <property type="match status" value="1"/>
</dbReference>
<proteinExistence type="predicted"/>
<evidence type="ECO:0000256" key="3">
    <source>
        <dbReference type="ARBA" id="ARBA00022801"/>
    </source>
</evidence>
<dbReference type="eggNOG" id="ENOG502QRSW">
    <property type="taxonomic scope" value="Eukaryota"/>
</dbReference>
<dbReference type="GO" id="GO:0046872">
    <property type="term" value="F:metal ion binding"/>
    <property type="evidence" value="ECO:0007669"/>
    <property type="project" value="UniProtKB-KW"/>
</dbReference>
<evidence type="ECO:0000256" key="2">
    <source>
        <dbReference type="ARBA" id="ARBA00022723"/>
    </source>
</evidence>
<name>A0A1Y5I1P3_OSTTA</name>
<dbReference type="Proteomes" id="UP000195557">
    <property type="component" value="Unassembled WGS sequence"/>
</dbReference>
<evidence type="ECO:0000259" key="5">
    <source>
        <dbReference type="PROSITE" id="PS51462"/>
    </source>
</evidence>
<feature type="domain" description="Nudix hydrolase" evidence="5">
    <location>
        <begin position="144"/>
        <end position="302"/>
    </location>
</feature>
<dbReference type="EMBL" id="KZ155832">
    <property type="protein sequence ID" value="OUS43419.1"/>
    <property type="molecule type" value="Genomic_DNA"/>
</dbReference>
<dbReference type="AlphaFoldDB" id="A0A1Y5I1P3"/>
<evidence type="ECO:0000256" key="1">
    <source>
        <dbReference type="ARBA" id="ARBA00001946"/>
    </source>
</evidence>
<accession>A0A1Y5I1P3</accession>
<evidence type="ECO:0000313" key="6">
    <source>
        <dbReference type="EMBL" id="OUS43419.1"/>
    </source>
</evidence>
<protein>
    <recommendedName>
        <fullName evidence="5">Nudix hydrolase domain-containing protein</fullName>
    </recommendedName>
</protein>
<dbReference type="InterPro" id="IPR015797">
    <property type="entry name" value="NUDIX_hydrolase-like_dom_sf"/>
</dbReference>
<dbReference type="InterPro" id="IPR000086">
    <property type="entry name" value="NUDIX_hydrolase_dom"/>
</dbReference>
<reference evidence="6" key="1">
    <citation type="submission" date="2017-04" db="EMBL/GenBank/DDBJ databases">
        <title>Population genomics of picophytoplankton unveils novel chromosome hypervariability.</title>
        <authorList>
            <consortium name="DOE Joint Genome Institute"/>
            <person name="Blanc-Mathieu R."/>
            <person name="Krasovec M."/>
            <person name="Hebrard M."/>
            <person name="Yau S."/>
            <person name="Desgranges E."/>
            <person name="Martin J."/>
            <person name="Schackwitz W."/>
            <person name="Kuo A."/>
            <person name="Salin G."/>
            <person name="Donnadieu C."/>
            <person name="Desdevises Y."/>
            <person name="Sanchez-Ferandin S."/>
            <person name="Moreau H."/>
            <person name="Rivals E."/>
            <person name="Grigoriev I.V."/>
            <person name="Grimsley N."/>
            <person name="Eyre-Walker A."/>
            <person name="Piganeau G."/>
        </authorList>
    </citation>
    <scope>NUCLEOTIDE SEQUENCE [LARGE SCALE GENOMIC DNA]</scope>
    <source>
        <strain evidence="6">RCC 1115</strain>
    </source>
</reference>
<evidence type="ECO:0000256" key="4">
    <source>
        <dbReference type="ARBA" id="ARBA00022842"/>
    </source>
</evidence>
<dbReference type="GO" id="GO:0052751">
    <property type="term" value="F:GDP-mannose hydrolase activity"/>
    <property type="evidence" value="ECO:0007669"/>
    <property type="project" value="TreeGrafter"/>
</dbReference>
<organism evidence="6">
    <name type="scientific">Ostreococcus tauri</name>
    <name type="common">Marine green alga</name>
    <dbReference type="NCBI Taxonomy" id="70448"/>
    <lineage>
        <taxon>Eukaryota</taxon>
        <taxon>Viridiplantae</taxon>
        <taxon>Chlorophyta</taxon>
        <taxon>Mamiellophyceae</taxon>
        <taxon>Mamiellales</taxon>
        <taxon>Bathycoccaceae</taxon>
        <taxon>Ostreococcus</taxon>
    </lineage>
</organism>
<dbReference type="PANTHER" id="PTHR31835:SF1">
    <property type="entry name" value="URIDINE DIPHOSPHATE GLUCOSE PYROPHOSPHATASE NUDT22"/>
    <property type="match status" value="1"/>
</dbReference>
<keyword evidence="2" id="KW-0479">Metal-binding</keyword>
<dbReference type="PANTHER" id="PTHR31835">
    <property type="entry name" value="URIDINE DIPHOSPHATE GLUCOSE PYROPHOSPHATASE"/>
    <property type="match status" value="1"/>
</dbReference>
<gene>
    <name evidence="6" type="ORF">BE221DRAFT_194851</name>
</gene>
<dbReference type="InterPro" id="IPR055295">
    <property type="entry name" value="NUDT22/NUDT9-like"/>
</dbReference>
<comment type="cofactor">
    <cofactor evidence="1">
        <name>Mg(2+)</name>
        <dbReference type="ChEBI" id="CHEBI:18420"/>
    </cofactor>
</comment>
<keyword evidence="4" id="KW-0460">Magnesium</keyword>
<keyword evidence="3" id="KW-0378">Hydrolase</keyword>
<dbReference type="Gene3D" id="3.90.79.10">
    <property type="entry name" value="Nucleoside Triphosphate Pyrophosphohydrolase"/>
    <property type="match status" value="1"/>
</dbReference>
<sequence>MDFQAYDVAMACAREGGLDWRAVECVAERRGAVGRSAREGDEEKIDALWRERIEANPKLFNGTKFRFAGCAVGTSGGTEAERAVAARVTLGLTDYKTFLATNLSEDWRDFIEDDDADGSFGTMTSSACGRASVREEGSRYARFANALGNCVCLRSADDYFFALQRSDDVGEAPGALVFPGGHGEPSELGLDVDDEDAPRSMDVSQYVFDNALAELGEELGVHPSDVTDVRILGITRRVINARPCMVFYARTPLTSEEIITSRYPLAADGYESNAAVALRVDDFDRSRMPGDHVGALSLLIRALEHENLVTRA</sequence>
<dbReference type="PROSITE" id="PS51462">
    <property type="entry name" value="NUDIX"/>
    <property type="match status" value="1"/>
</dbReference>